<evidence type="ECO:0000313" key="2">
    <source>
        <dbReference type="Proteomes" id="UP000253752"/>
    </source>
</evidence>
<sequence>MTSEETPLYHRVKAHPTARIAPSAGIVGDVTIGCDVSVFAGVQIRGDDAPVVIGDESNLQENTVVHVDFDVPCIVGPHCTIGHGTILHGCELGENVLVGMGSIVMNRAKIGANSLIGAGSLVTEGKEFPPGSLIMGTPARVKRALTDEEIASMCTFPADDYVRQSGEMLEQGVLEHPAPDMDMHRGA</sequence>
<dbReference type="Pfam" id="PF00132">
    <property type="entry name" value="Hexapep"/>
    <property type="match status" value="1"/>
</dbReference>
<dbReference type="EMBL" id="PPTX01000011">
    <property type="protein sequence ID" value="RDB79458.1"/>
    <property type="molecule type" value="Genomic_DNA"/>
</dbReference>
<dbReference type="InterPro" id="IPR047324">
    <property type="entry name" value="LbH_gamma_CA-like"/>
</dbReference>
<dbReference type="CDD" id="cd04645">
    <property type="entry name" value="LbH_gamma_CA_like"/>
    <property type="match status" value="1"/>
</dbReference>
<proteinExistence type="predicted"/>
<dbReference type="AlphaFoldDB" id="A0A369MT74"/>
<organism evidence="1 2">
    <name type="scientific">Eggerthella lenta</name>
    <name type="common">Eubacterium lentum</name>
    <dbReference type="NCBI Taxonomy" id="84112"/>
    <lineage>
        <taxon>Bacteria</taxon>
        <taxon>Bacillati</taxon>
        <taxon>Actinomycetota</taxon>
        <taxon>Coriobacteriia</taxon>
        <taxon>Eggerthellales</taxon>
        <taxon>Eggerthellaceae</taxon>
        <taxon>Eggerthella</taxon>
    </lineage>
</organism>
<dbReference type="PANTHER" id="PTHR13061">
    <property type="entry name" value="DYNACTIN SUBUNIT P25"/>
    <property type="match status" value="1"/>
</dbReference>
<evidence type="ECO:0000313" key="1">
    <source>
        <dbReference type="EMBL" id="RDB79458.1"/>
    </source>
</evidence>
<protein>
    <submittedName>
        <fullName evidence="1">Gamma carbonic anhydrase family protein</fullName>
    </submittedName>
</protein>
<name>A0A369MT74_EGGLN</name>
<dbReference type="InterPro" id="IPR050484">
    <property type="entry name" value="Transf_Hexapept/Carb_Anhydrase"/>
</dbReference>
<dbReference type="SUPFAM" id="SSF51161">
    <property type="entry name" value="Trimeric LpxA-like enzymes"/>
    <property type="match status" value="1"/>
</dbReference>
<dbReference type="RefSeq" id="WP_114516433.1">
    <property type="nucleotide sequence ID" value="NZ_PPTX01000011.1"/>
</dbReference>
<dbReference type="PANTHER" id="PTHR13061:SF29">
    <property type="entry name" value="GAMMA CARBONIC ANHYDRASE-LIKE 1, MITOCHONDRIAL-RELATED"/>
    <property type="match status" value="1"/>
</dbReference>
<dbReference type="InterPro" id="IPR011004">
    <property type="entry name" value="Trimer_LpxA-like_sf"/>
</dbReference>
<reference evidence="1 2" key="1">
    <citation type="journal article" date="2018" name="Elife">
        <title>Discovery and characterization of a prevalent human gut bacterial enzyme sufficient for the inactivation of a family of plant toxins.</title>
        <authorList>
            <person name="Koppel N."/>
            <person name="Bisanz J.E."/>
            <person name="Pandelia M.E."/>
            <person name="Turnbaugh P.J."/>
            <person name="Balskus E.P."/>
        </authorList>
    </citation>
    <scope>NUCLEOTIDE SEQUENCE [LARGE SCALE GENOMIC DNA]</scope>
    <source>
        <strain evidence="1 2">MR1 #12</strain>
    </source>
</reference>
<dbReference type="InterPro" id="IPR001451">
    <property type="entry name" value="Hexapep"/>
</dbReference>
<comment type="caution">
    <text evidence="1">The sequence shown here is derived from an EMBL/GenBank/DDBJ whole genome shotgun (WGS) entry which is preliminary data.</text>
</comment>
<dbReference type="Gene3D" id="2.160.10.10">
    <property type="entry name" value="Hexapeptide repeat proteins"/>
    <property type="match status" value="1"/>
</dbReference>
<dbReference type="Proteomes" id="UP000253752">
    <property type="component" value="Unassembled WGS sequence"/>
</dbReference>
<gene>
    <name evidence="1" type="ORF">C1872_08225</name>
</gene>
<accession>A0A369MT74</accession>